<proteinExistence type="predicted"/>
<dbReference type="AlphaFoldDB" id="A0AAN8I0F4"/>
<keyword evidence="3" id="KW-1185">Reference proteome</keyword>
<dbReference type="Proteomes" id="UP001331515">
    <property type="component" value="Unassembled WGS sequence"/>
</dbReference>
<comment type="caution">
    <text evidence="2">The sequence shown here is derived from an EMBL/GenBank/DDBJ whole genome shotgun (WGS) entry which is preliminary data.</text>
</comment>
<name>A0AAN8I0F4_CHAGU</name>
<dbReference type="EMBL" id="JAURVH010001513">
    <property type="protein sequence ID" value="KAK5935854.1"/>
    <property type="molecule type" value="Genomic_DNA"/>
</dbReference>
<organism evidence="2 3">
    <name type="scientific">Champsocephalus gunnari</name>
    <name type="common">Mackerel icefish</name>
    <dbReference type="NCBI Taxonomy" id="52237"/>
    <lineage>
        <taxon>Eukaryota</taxon>
        <taxon>Metazoa</taxon>
        <taxon>Chordata</taxon>
        <taxon>Craniata</taxon>
        <taxon>Vertebrata</taxon>
        <taxon>Euteleostomi</taxon>
        <taxon>Actinopterygii</taxon>
        <taxon>Neopterygii</taxon>
        <taxon>Teleostei</taxon>
        <taxon>Neoteleostei</taxon>
        <taxon>Acanthomorphata</taxon>
        <taxon>Eupercaria</taxon>
        <taxon>Perciformes</taxon>
        <taxon>Notothenioidei</taxon>
        <taxon>Channichthyidae</taxon>
        <taxon>Champsocephalus</taxon>
    </lineage>
</organism>
<feature type="region of interest" description="Disordered" evidence="1">
    <location>
        <begin position="64"/>
        <end position="89"/>
    </location>
</feature>
<accession>A0AAN8I0F4</accession>
<gene>
    <name evidence="2" type="ORF">CgunFtcFv8_021173</name>
</gene>
<evidence type="ECO:0000313" key="3">
    <source>
        <dbReference type="Proteomes" id="UP001331515"/>
    </source>
</evidence>
<evidence type="ECO:0000256" key="1">
    <source>
        <dbReference type="SAM" id="MobiDB-lite"/>
    </source>
</evidence>
<reference evidence="2 3" key="1">
    <citation type="journal article" date="2023" name="Mol. Biol. Evol.">
        <title>Genomics of Secondarily Temperate Adaptation in the Only Non-Antarctic Icefish.</title>
        <authorList>
            <person name="Rivera-Colon A.G."/>
            <person name="Rayamajhi N."/>
            <person name="Minhas B.F."/>
            <person name="Madrigal G."/>
            <person name="Bilyk K.T."/>
            <person name="Yoon V."/>
            <person name="Hune M."/>
            <person name="Gregory S."/>
            <person name="Cheng C.H.C."/>
            <person name="Catchen J.M."/>
        </authorList>
    </citation>
    <scope>NUCLEOTIDE SEQUENCE [LARGE SCALE GENOMIC DNA]</scope>
    <source>
        <tissue evidence="2">White muscle</tissue>
    </source>
</reference>
<protein>
    <submittedName>
        <fullName evidence="2">Uncharacterized protein</fullName>
    </submittedName>
</protein>
<sequence length="89" mass="9421">MEETPCEMYGVVEDEEHWLERWEGGGASGICWRRDRRPVRITGVPLAGRMGMGGGVGMAVPVASPEGSAIGSQEPAEPGQLGAPSDIVR</sequence>
<evidence type="ECO:0000313" key="2">
    <source>
        <dbReference type="EMBL" id="KAK5935854.1"/>
    </source>
</evidence>